<organism evidence="1">
    <name type="scientific">Podoviridae sp. ctUS21</name>
    <dbReference type="NCBI Taxonomy" id="2826557"/>
    <lineage>
        <taxon>Viruses</taxon>
        <taxon>Duplodnaviria</taxon>
        <taxon>Heunggongvirae</taxon>
        <taxon>Uroviricota</taxon>
        <taxon>Caudoviricetes</taxon>
    </lineage>
</organism>
<evidence type="ECO:0000313" key="1">
    <source>
        <dbReference type="EMBL" id="DAD84416.1"/>
    </source>
</evidence>
<protein>
    <submittedName>
        <fullName evidence="1">Restriction endonuclease</fullName>
    </submittedName>
</protein>
<name>A0A8S5MQI5_9CAUD</name>
<dbReference type="GO" id="GO:0004519">
    <property type="term" value="F:endonuclease activity"/>
    <property type="evidence" value="ECO:0007669"/>
    <property type="project" value="UniProtKB-KW"/>
</dbReference>
<sequence>MCLKMCRYCGEMKEKDQFERGHGGKPTNRCKACATFYYRKNYRKTENGTKMLLRGRVNSLRRFCEERGLELTISVKKGDEEWT</sequence>
<accession>A0A8S5MQI5</accession>
<proteinExistence type="predicted"/>
<dbReference type="EMBL" id="BK014959">
    <property type="protein sequence ID" value="DAD84416.1"/>
    <property type="molecule type" value="Genomic_DNA"/>
</dbReference>
<keyword evidence="1" id="KW-0540">Nuclease</keyword>
<reference evidence="1" key="1">
    <citation type="journal article" date="2021" name="Proc. Natl. Acad. Sci. U.S.A.">
        <title>A Catalog of Tens of Thousands of Viruses from Human Metagenomes Reveals Hidden Associations with Chronic Diseases.</title>
        <authorList>
            <person name="Tisza M.J."/>
            <person name="Buck C.B."/>
        </authorList>
    </citation>
    <scope>NUCLEOTIDE SEQUENCE</scope>
    <source>
        <strain evidence="1">CtUS21</strain>
    </source>
</reference>
<keyword evidence="1" id="KW-0255">Endonuclease</keyword>
<keyword evidence="1" id="KW-0378">Hydrolase</keyword>